<dbReference type="OrthoDB" id="3063237at2759"/>
<dbReference type="AlphaFoldDB" id="W2RS35"/>
<keyword evidence="2" id="KW-0813">Transport</keyword>
<dbReference type="InterPro" id="IPR039899">
    <property type="entry name" value="BET1_SNARE"/>
</dbReference>
<evidence type="ECO:0000256" key="8">
    <source>
        <dbReference type="ARBA" id="ARBA00046280"/>
    </source>
</evidence>
<dbReference type="eggNOG" id="ENOG502S73N">
    <property type="taxonomic scope" value="Eukaryota"/>
</dbReference>
<dbReference type="GO" id="GO:0000139">
    <property type="term" value="C:Golgi membrane"/>
    <property type="evidence" value="ECO:0007669"/>
    <property type="project" value="UniProtKB-SubCell"/>
</dbReference>
<dbReference type="InParanoid" id="W2RS35"/>
<dbReference type="HOGENOM" id="CLU_150783_2_1_1"/>
<dbReference type="GeneID" id="19972888"/>
<evidence type="ECO:0000256" key="4">
    <source>
        <dbReference type="ARBA" id="ARBA00022927"/>
    </source>
</evidence>
<evidence type="ECO:0000256" key="5">
    <source>
        <dbReference type="ARBA" id="ARBA00022989"/>
    </source>
</evidence>
<dbReference type="GO" id="GO:0015031">
    <property type="term" value="P:protein transport"/>
    <property type="evidence" value="ECO:0007669"/>
    <property type="project" value="UniProtKB-KW"/>
</dbReference>
<sequence>MSDAYAREEQNNNLLSSLSAKTSQLKHITLDIYDNARAQDTLDNTNDVFSSMSDGIRGSAGRLGRMARQGDKIAVFKLAAIIIAVVLVAWFVLGWIWGLLFGR</sequence>
<keyword evidence="5 9" id="KW-1133">Transmembrane helix</keyword>
<keyword evidence="3 9" id="KW-0812">Transmembrane</keyword>
<dbReference type="RefSeq" id="XP_008718111.1">
    <property type="nucleotide sequence ID" value="XM_008719889.1"/>
</dbReference>
<dbReference type="CDD" id="cd15853">
    <property type="entry name" value="SNARE_Bet1"/>
    <property type="match status" value="1"/>
</dbReference>
<dbReference type="EMBL" id="KB822721">
    <property type="protein sequence ID" value="ETN39326.1"/>
    <property type="molecule type" value="Genomic_DNA"/>
</dbReference>
<dbReference type="VEuPathDB" id="FungiDB:HMPREF1541_05549"/>
<gene>
    <name evidence="10" type="ORF">HMPREF1541_05549</name>
</gene>
<proteinExistence type="predicted"/>
<dbReference type="PANTHER" id="PTHR12791">
    <property type="entry name" value="GOLGI SNARE BET1-RELATED"/>
    <property type="match status" value="1"/>
</dbReference>
<evidence type="ECO:0000256" key="9">
    <source>
        <dbReference type="SAM" id="Phobius"/>
    </source>
</evidence>
<feature type="transmembrane region" description="Helical" evidence="9">
    <location>
        <begin position="75"/>
        <end position="97"/>
    </location>
</feature>
<dbReference type="SUPFAM" id="SSF58038">
    <property type="entry name" value="SNARE fusion complex"/>
    <property type="match status" value="1"/>
</dbReference>
<evidence type="ECO:0000256" key="6">
    <source>
        <dbReference type="ARBA" id="ARBA00023034"/>
    </source>
</evidence>
<organism evidence="10 11">
    <name type="scientific">Cyphellophora europaea (strain CBS 101466)</name>
    <name type="common">Phialophora europaea</name>
    <dbReference type="NCBI Taxonomy" id="1220924"/>
    <lineage>
        <taxon>Eukaryota</taxon>
        <taxon>Fungi</taxon>
        <taxon>Dikarya</taxon>
        <taxon>Ascomycota</taxon>
        <taxon>Pezizomycotina</taxon>
        <taxon>Eurotiomycetes</taxon>
        <taxon>Chaetothyriomycetidae</taxon>
        <taxon>Chaetothyriales</taxon>
        <taxon>Cyphellophoraceae</taxon>
        <taxon>Cyphellophora</taxon>
    </lineage>
</organism>
<keyword evidence="6" id="KW-0333">Golgi apparatus</keyword>
<keyword evidence="4" id="KW-0653">Protein transport</keyword>
<protein>
    <recommendedName>
        <fullName evidence="12">t-SNARE coiled-coil homology domain-containing protein</fullName>
    </recommendedName>
</protein>
<dbReference type="STRING" id="1220924.W2RS35"/>
<evidence type="ECO:0000313" key="11">
    <source>
        <dbReference type="Proteomes" id="UP000030752"/>
    </source>
</evidence>
<evidence type="ECO:0000313" key="10">
    <source>
        <dbReference type="EMBL" id="ETN39326.1"/>
    </source>
</evidence>
<evidence type="ECO:0000256" key="3">
    <source>
        <dbReference type="ARBA" id="ARBA00022692"/>
    </source>
</evidence>
<evidence type="ECO:0000256" key="7">
    <source>
        <dbReference type="ARBA" id="ARBA00023136"/>
    </source>
</evidence>
<comment type="subcellular location">
    <subcellularLocation>
        <location evidence="8">Endomembrane system</location>
        <topology evidence="8">Single-pass type IV membrane protein</topology>
    </subcellularLocation>
    <subcellularLocation>
        <location evidence="1">Golgi apparatus membrane</location>
    </subcellularLocation>
</comment>
<dbReference type="Proteomes" id="UP000030752">
    <property type="component" value="Unassembled WGS sequence"/>
</dbReference>
<evidence type="ECO:0008006" key="12">
    <source>
        <dbReference type="Google" id="ProtNLM"/>
    </source>
</evidence>
<evidence type="ECO:0000256" key="2">
    <source>
        <dbReference type="ARBA" id="ARBA00022448"/>
    </source>
</evidence>
<name>W2RS35_CYPE1</name>
<evidence type="ECO:0000256" key="1">
    <source>
        <dbReference type="ARBA" id="ARBA00004394"/>
    </source>
</evidence>
<keyword evidence="11" id="KW-1185">Reference proteome</keyword>
<accession>W2RS35</accession>
<reference evidence="10 11" key="1">
    <citation type="submission" date="2013-03" db="EMBL/GenBank/DDBJ databases">
        <title>The Genome Sequence of Phialophora europaea CBS 101466.</title>
        <authorList>
            <consortium name="The Broad Institute Genomics Platform"/>
            <person name="Cuomo C."/>
            <person name="de Hoog S."/>
            <person name="Gorbushina A."/>
            <person name="Walker B."/>
            <person name="Young S.K."/>
            <person name="Zeng Q."/>
            <person name="Gargeya S."/>
            <person name="Fitzgerald M."/>
            <person name="Haas B."/>
            <person name="Abouelleil A."/>
            <person name="Allen A.W."/>
            <person name="Alvarado L."/>
            <person name="Arachchi H.M."/>
            <person name="Berlin A.M."/>
            <person name="Chapman S.B."/>
            <person name="Gainer-Dewar J."/>
            <person name="Goldberg J."/>
            <person name="Griggs A."/>
            <person name="Gujja S."/>
            <person name="Hansen M."/>
            <person name="Howarth C."/>
            <person name="Imamovic A."/>
            <person name="Ireland A."/>
            <person name="Larimer J."/>
            <person name="McCowan C."/>
            <person name="Murphy C."/>
            <person name="Pearson M."/>
            <person name="Poon T.W."/>
            <person name="Priest M."/>
            <person name="Roberts A."/>
            <person name="Saif S."/>
            <person name="Shea T."/>
            <person name="Sisk P."/>
            <person name="Sykes S."/>
            <person name="Wortman J."/>
            <person name="Nusbaum C."/>
            <person name="Birren B."/>
        </authorList>
    </citation>
    <scope>NUCLEOTIDE SEQUENCE [LARGE SCALE GENOMIC DNA]</scope>
    <source>
        <strain evidence="10 11">CBS 101466</strain>
    </source>
</reference>
<keyword evidence="7 9" id="KW-0472">Membrane</keyword>